<dbReference type="EMBL" id="MFKH01000004">
    <property type="protein sequence ID" value="OGG37722.1"/>
    <property type="molecule type" value="Genomic_DNA"/>
</dbReference>
<dbReference type="Pfam" id="PF21176">
    <property type="entry name" value="RecR_HhH"/>
    <property type="match status" value="1"/>
</dbReference>
<comment type="caution">
    <text evidence="9">The sequence shown here is derived from an EMBL/GenBank/DDBJ whole genome shotgun (WGS) entry which is preliminary data.</text>
</comment>
<evidence type="ECO:0000256" key="3">
    <source>
        <dbReference type="ARBA" id="ARBA00022771"/>
    </source>
</evidence>
<dbReference type="PANTHER" id="PTHR30446:SF0">
    <property type="entry name" value="RECOMBINATION PROTEIN RECR"/>
    <property type="match status" value="1"/>
</dbReference>
<keyword evidence="5 7" id="KW-0233">DNA recombination</keyword>
<keyword evidence="6 7" id="KW-0234">DNA repair</keyword>
<keyword evidence="4 7" id="KW-0862">Zinc</keyword>
<accession>A0A1F6BLT6</accession>
<dbReference type="GO" id="GO:0006281">
    <property type="term" value="P:DNA repair"/>
    <property type="evidence" value="ECO:0007669"/>
    <property type="project" value="UniProtKB-UniRule"/>
</dbReference>
<evidence type="ECO:0000256" key="2">
    <source>
        <dbReference type="ARBA" id="ARBA00022763"/>
    </source>
</evidence>
<feature type="domain" description="Toprim" evidence="8">
    <location>
        <begin position="80"/>
        <end position="177"/>
    </location>
</feature>
<reference evidence="9 10" key="1">
    <citation type="journal article" date="2016" name="Nat. Commun.">
        <title>Thousands of microbial genomes shed light on interconnected biogeochemical processes in an aquifer system.</title>
        <authorList>
            <person name="Anantharaman K."/>
            <person name="Brown C.T."/>
            <person name="Hug L.A."/>
            <person name="Sharon I."/>
            <person name="Castelle C.J."/>
            <person name="Probst A.J."/>
            <person name="Thomas B.C."/>
            <person name="Singh A."/>
            <person name="Wilkins M.J."/>
            <person name="Karaoz U."/>
            <person name="Brodie E.L."/>
            <person name="Williams K.H."/>
            <person name="Hubbard S.S."/>
            <person name="Banfield J.F."/>
        </authorList>
    </citation>
    <scope>NUCLEOTIDE SEQUENCE [LARGE SCALE GENOMIC DNA]</scope>
</reference>
<evidence type="ECO:0000313" key="10">
    <source>
        <dbReference type="Proteomes" id="UP000176273"/>
    </source>
</evidence>
<dbReference type="Pfam" id="PF21175">
    <property type="entry name" value="RecR_C"/>
    <property type="match status" value="1"/>
</dbReference>
<keyword evidence="3 7" id="KW-0863">Zinc-finger</keyword>
<dbReference type="GO" id="GO:0003677">
    <property type="term" value="F:DNA binding"/>
    <property type="evidence" value="ECO:0007669"/>
    <property type="project" value="UniProtKB-UniRule"/>
</dbReference>
<dbReference type="GO" id="GO:0006310">
    <property type="term" value="P:DNA recombination"/>
    <property type="evidence" value="ECO:0007669"/>
    <property type="project" value="UniProtKB-UniRule"/>
</dbReference>
<dbReference type="InterPro" id="IPR023627">
    <property type="entry name" value="Rcmb_RecR"/>
</dbReference>
<dbReference type="PANTHER" id="PTHR30446">
    <property type="entry name" value="RECOMBINATION PROTEIN RECR"/>
    <property type="match status" value="1"/>
</dbReference>
<gene>
    <name evidence="7" type="primary">recR</name>
    <name evidence="9" type="ORF">A2110_01500</name>
</gene>
<comment type="function">
    <text evidence="7">May play a role in DNA repair. It seems to be involved in an RecBC-independent recombinational process of DNA repair. It may act with RecF and RecO.</text>
</comment>
<dbReference type="InterPro" id="IPR006171">
    <property type="entry name" value="TOPRIM_dom"/>
</dbReference>
<keyword evidence="1 7" id="KW-0479">Metal-binding</keyword>
<dbReference type="GO" id="GO:0008270">
    <property type="term" value="F:zinc ion binding"/>
    <property type="evidence" value="ECO:0007669"/>
    <property type="project" value="UniProtKB-KW"/>
</dbReference>
<dbReference type="SUPFAM" id="SSF111304">
    <property type="entry name" value="Recombination protein RecR"/>
    <property type="match status" value="1"/>
</dbReference>
<sequence>MLPRPLQNFIDIFSRLPSLGPRQARRLAFHLLSLDEGTLGRVGKAVGELQKLDRCPRCFFVKEKEEKLCRICRNPKRDPRIIAIVMKETDLVSLESAGTFPGRYLILGESRIGELGTGQKLRLKHLASLIHKELGGKAAEIIVAVPPSSEGRLLMEELHPFIAPLAERVTRLAHGIPTGGEIEFADEETLKNALLGRR</sequence>
<dbReference type="Proteomes" id="UP000176273">
    <property type="component" value="Unassembled WGS sequence"/>
</dbReference>
<evidence type="ECO:0000259" key="8">
    <source>
        <dbReference type="PROSITE" id="PS50880"/>
    </source>
</evidence>
<proteinExistence type="inferred from homology"/>
<dbReference type="STRING" id="1798468.A2110_01500"/>
<evidence type="ECO:0000256" key="7">
    <source>
        <dbReference type="HAMAP-Rule" id="MF_00017"/>
    </source>
</evidence>
<dbReference type="Gene3D" id="1.10.8.420">
    <property type="entry name" value="RecR Domain 1"/>
    <property type="match status" value="1"/>
</dbReference>
<dbReference type="AlphaFoldDB" id="A0A1F6BLT6"/>
<organism evidence="9 10">
    <name type="scientific">Candidatus Jorgensenbacteria bacterium GWA1_54_12</name>
    <dbReference type="NCBI Taxonomy" id="1798468"/>
    <lineage>
        <taxon>Bacteria</taxon>
        <taxon>Candidatus Joergenseniibacteriota</taxon>
    </lineage>
</organism>
<evidence type="ECO:0000256" key="4">
    <source>
        <dbReference type="ARBA" id="ARBA00022833"/>
    </source>
</evidence>
<dbReference type="PROSITE" id="PS50880">
    <property type="entry name" value="TOPRIM"/>
    <property type="match status" value="1"/>
</dbReference>
<comment type="caution">
    <text evidence="7">Lacks conserved residue(s) required for the propagation of feature annotation.</text>
</comment>
<name>A0A1F6BLT6_9BACT</name>
<dbReference type="InterPro" id="IPR000093">
    <property type="entry name" value="DNA_Rcmb_RecR"/>
</dbReference>
<keyword evidence="2 7" id="KW-0227">DNA damage</keyword>
<evidence type="ECO:0000256" key="6">
    <source>
        <dbReference type="ARBA" id="ARBA00023204"/>
    </source>
</evidence>
<comment type="similarity">
    <text evidence="7">Belongs to the RecR family.</text>
</comment>
<dbReference type="Gene3D" id="3.40.1360.10">
    <property type="match status" value="1"/>
</dbReference>
<protein>
    <recommendedName>
        <fullName evidence="7">Recombination protein RecR</fullName>
    </recommendedName>
</protein>
<dbReference type="HAMAP" id="MF_00017">
    <property type="entry name" value="RecR"/>
    <property type="match status" value="1"/>
</dbReference>
<evidence type="ECO:0000256" key="5">
    <source>
        <dbReference type="ARBA" id="ARBA00023172"/>
    </source>
</evidence>
<evidence type="ECO:0000313" key="9">
    <source>
        <dbReference type="EMBL" id="OGG37722.1"/>
    </source>
</evidence>
<evidence type="ECO:0000256" key="1">
    <source>
        <dbReference type="ARBA" id="ARBA00022723"/>
    </source>
</evidence>